<keyword evidence="8 9" id="KW-0413">Isomerase</keyword>
<reference evidence="12 13" key="1">
    <citation type="journal article" date="2010" name="J. Bacteriol.">
        <title>The genetic basis of laboratory adaptation in Caulobacter crescentus.</title>
        <authorList>
            <person name="Marks M.E."/>
            <person name="Castro-Rojas C.M."/>
            <person name="Teiling C."/>
            <person name="Du L."/>
            <person name="Kapatral V."/>
            <person name="Walunas T.L."/>
            <person name="Crosson S."/>
        </authorList>
    </citation>
    <scope>NUCLEOTIDE SEQUENCE [LARGE SCALE GENOMIC DNA]</scope>
    <source>
        <strain evidence="13">NA1000 / CB15N</strain>
    </source>
</reference>
<keyword evidence="7 9" id="KW-0368">Histidine biosynthesis</keyword>
<feature type="active site" description="Proton acceptor" evidence="9">
    <location>
        <position position="11"/>
    </location>
</feature>
<evidence type="ECO:0000256" key="2">
    <source>
        <dbReference type="ARBA" id="ARBA00004496"/>
    </source>
</evidence>
<dbReference type="CDD" id="cd04732">
    <property type="entry name" value="HisA"/>
    <property type="match status" value="1"/>
</dbReference>
<sequence length="244" mass="25379">MAPMILYPAIDLKDGQCVRLLHGDMDKATVFNTSPADQAQRFVQDGFSWLHVVDLNGAIEGKSVNTAAVEQILESISIPVQLGGGIRTLEGVEAWIEAGVSRVILGTVAVHDPELVKKAARLWPEQIAVAVDVRDGKVAVDGWTGLSDLSAIDLSRRFEDAGVAALIITDISRDGALTGVNVEGVGELADAVSIPVIASGGVAAVADIERLKARQGVEIAGAILGRSLYAGTIKPSEALIAAAA</sequence>
<evidence type="ECO:0000313" key="12">
    <source>
        <dbReference type="EMBL" id="ACL97317.1"/>
    </source>
</evidence>
<keyword evidence="13" id="KW-1185">Reference proteome</keyword>
<gene>
    <name evidence="9" type="primary">hisA</name>
    <name evidence="12" type="ordered locus">CCNA_03852</name>
</gene>
<dbReference type="InterPro" id="IPR011060">
    <property type="entry name" value="RibuloseP-bd_barrel"/>
</dbReference>
<dbReference type="OrthoDB" id="9807749at2"/>
<dbReference type="GO" id="GO:0003949">
    <property type="term" value="F:1-(5-phosphoribosyl)-5-[(5-phosphoribosylamino)methylideneamino]imidazole-4-carboxamide isomerase activity"/>
    <property type="evidence" value="ECO:0007669"/>
    <property type="project" value="UniProtKB-UniRule"/>
</dbReference>
<evidence type="ECO:0000256" key="9">
    <source>
        <dbReference type="HAMAP-Rule" id="MF_01014"/>
    </source>
</evidence>
<dbReference type="HOGENOM" id="CLU_048577_1_1_5"/>
<evidence type="ECO:0000313" key="13">
    <source>
        <dbReference type="Proteomes" id="UP000001364"/>
    </source>
</evidence>
<dbReference type="Pfam" id="PF00977">
    <property type="entry name" value="His_biosynth"/>
    <property type="match status" value="1"/>
</dbReference>
<dbReference type="GO" id="GO:0005737">
    <property type="term" value="C:cytoplasm"/>
    <property type="evidence" value="ECO:0007669"/>
    <property type="project" value="UniProtKB-SubCell"/>
</dbReference>
<keyword evidence="6 9" id="KW-0028">Amino-acid biosynthesis</keyword>
<keyword evidence="5 9" id="KW-0963">Cytoplasm</keyword>
<organism evidence="12 13">
    <name type="scientific">Caulobacter vibrioides (strain NA1000 / CB15N)</name>
    <name type="common">Caulobacter crescentus</name>
    <dbReference type="NCBI Taxonomy" id="565050"/>
    <lineage>
        <taxon>Bacteria</taxon>
        <taxon>Pseudomonadati</taxon>
        <taxon>Pseudomonadota</taxon>
        <taxon>Alphaproteobacteria</taxon>
        <taxon>Caulobacterales</taxon>
        <taxon>Caulobacteraceae</taxon>
        <taxon>Caulobacter</taxon>
    </lineage>
</organism>
<evidence type="ECO:0000256" key="1">
    <source>
        <dbReference type="ARBA" id="ARBA00000901"/>
    </source>
</evidence>
<dbReference type="GeneID" id="7332700"/>
<dbReference type="InterPro" id="IPR006063">
    <property type="entry name" value="HisA_bact_arch"/>
</dbReference>
<evidence type="ECO:0000256" key="3">
    <source>
        <dbReference type="ARBA" id="ARBA00005133"/>
    </source>
</evidence>
<dbReference type="RefSeq" id="WP_015923355.1">
    <property type="nucleotide sequence ID" value="NC_011916.1"/>
</dbReference>
<dbReference type="InterPro" id="IPR006062">
    <property type="entry name" value="His_biosynth"/>
</dbReference>
<dbReference type="UniPathway" id="UPA00031">
    <property type="reaction ID" value="UER00009"/>
</dbReference>
<dbReference type="InterPro" id="IPR023016">
    <property type="entry name" value="HisA/PriA"/>
</dbReference>
<protein>
    <recommendedName>
        <fullName evidence="9 11">1-(5-phosphoribosyl)-5-[(5-phosphoribosylamino)methylideneamino] imidazole-4-carboxamide isomerase</fullName>
        <ecNumber evidence="9 11">5.3.1.16</ecNumber>
    </recommendedName>
    <alternativeName>
        <fullName evidence="9">Phosphoribosylformimino-5-aminoimidazole carboxamide ribotide isomerase</fullName>
    </alternativeName>
</protein>
<dbReference type="RefSeq" id="YP_002519225.1">
    <property type="nucleotide sequence ID" value="NC_011916.1"/>
</dbReference>
<evidence type="ECO:0000256" key="10">
    <source>
        <dbReference type="RuleBase" id="RU003657"/>
    </source>
</evidence>
<dbReference type="PANTHER" id="PTHR43090">
    <property type="entry name" value="1-(5-PHOSPHORIBOSYL)-5-[(5-PHOSPHORIBOSYLAMINO)METHYLIDENEAMINO] IMIDAZOLE-4-CARBOXAMIDE ISOMERASE"/>
    <property type="match status" value="1"/>
</dbReference>
<comment type="catalytic activity">
    <reaction evidence="1 9 11">
        <text>1-(5-phospho-beta-D-ribosyl)-5-[(5-phospho-beta-D-ribosylamino)methylideneamino]imidazole-4-carboxamide = 5-[(5-phospho-1-deoxy-D-ribulos-1-ylimino)methylamino]-1-(5-phospho-beta-D-ribosyl)imidazole-4-carboxamide</text>
        <dbReference type="Rhea" id="RHEA:15469"/>
        <dbReference type="ChEBI" id="CHEBI:58435"/>
        <dbReference type="ChEBI" id="CHEBI:58525"/>
        <dbReference type="EC" id="5.3.1.16"/>
    </reaction>
</comment>
<dbReference type="InterPro" id="IPR044524">
    <property type="entry name" value="Isoase_HisA-like"/>
</dbReference>
<evidence type="ECO:0000256" key="4">
    <source>
        <dbReference type="ARBA" id="ARBA00009667"/>
    </source>
</evidence>
<dbReference type="FunFam" id="3.20.20.70:FF:000009">
    <property type="entry name" value="1-(5-phosphoribosyl)-5-[(5-phosphoribosylamino)methylideneamino] imidazole-4-carboxamide isomerase"/>
    <property type="match status" value="1"/>
</dbReference>
<dbReference type="EC" id="5.3.1.16" evidence="9 11"/>
<dbReference type="HAMAP" id="MF_01014">
    <property type="entry name" value="HisA"/>
    <property type="match status" value="1"/>
</dbReference>
<evidence type="ECO:0000256" key="6">
    <source>
        <dbReference type="ARBA" id="ARBA00022605"/>
    </source>
</evidence>
<dbReference type="SUPFAM" id="SSF51366">
    <property type="entry name" value="Ribulose-phoshate binding barrel"/>
    <property type="match status" value="1"/>
</dbReference>
<dbReference type="Gene3D" id="3.20.20.70">
    <property type="entry name" value="Aldolase class I"/>
    <property type="match status" value="1"/>
</dbReference>
<evidence type="ECO:0000256" key="11">
    <source>
        <dbReference type="RuleBase" id="RU003658"/>
    </source>
</evidence>
<name>A0A0H3CG72_CAUVN</name>
<dbReference type="InterPro" id="IPR013785">
    <property type="entry name" value="Aldolase_TIM"/>
</dbReference>
<dbReference type="GO" id="GO:0000162">
    <property type="term" value="P:L-tryptophan biosynthetic process"/>
    <property type="evidence" value="ECO:0007669"/>
    <property type="project" value="TreeGrafter"/>
</dbReference>
<dbReference type="KEGG" id="ccs:CCNA_03852"/>
<dbReference type="PATRIC" id="fig|565050.3.peg.3757"/>
<dbReference type="AlphaFoldDB" id="A0A0H3CG72"/>
<evidence type="ECO:0000256" key="7">
    <source>
        <dbReference type="ARBA" id="ARBA00023102"/>
    </source>
</evidence>
<dbReference type="EMBL" id="CP001340">
    <property type="protein sequence ID" value="ACL97317.1"/>
    <property type="molecule type" value="Genomic_DNA"/>
</dbReference>
<feature type="active site" description="Proton donor" evidence="9">
    <location>
        <position position="132"/>
    </location>
</feature>
<dbReference type="Proteomes" id="UP000001364">
    <property type="component" value="Chromosome"/>
</dbReference>
<accession>A0A0H3CG72</accession>
<dbReference type="NCBIfam" id="TIGR00007">
    <property type="entry name" value="1-(5-phosphoribosyl)-5-[(5-phosphoribosylamino)methylideneamino]imidazole-4-carboxamide isomerase"/>
    <property type="match status" value="1"/>
</dbReference>
<comment type="pathway">
    <text evidence="3 9 11">Amino-acid biosynthesis; L-histidine biosynthesis; L-histidine from 5-phospho-alpha-D-ribose 1-diphosphate: step 4/9.</text>
</comment>
<dbReference type="PhylomeDB" id="A0A0H3CG72"/>
<evidence type="ECO:0000256" key="5">
    <source>
        <dbReference type="ARBA" id="ARBA00022490"/>
    </source>
</evidence>
<dbReference type="GO" id="GO:0000105">
    <property type="term" value="P:L-histidine biosynthetic process"/>
    <property type="evidence" value="ECO:0007669"/>
    <property type="project" value="UniProtKB-UniRule"/>
</dbReference>
<dbReference type="PANTHER" id="PTHR43090:SF2">
    <property type="entry name" value="1-(5-PHOSPHORIBOSYL)-5-[(5-PHOSPHORIBOSYLAMINO)METHYLIDENEAMINO] IMIDAZOLE-4-CARBOXAMIDE ISOMERASE"/>
    <property type="match status" value="1"/>
</dbReference>
<comment type="similarity">
    <text evidence="4 9 10">Belongs to the HisA/HisF family.</text>
</comment>
<evidence type="ECO:0000256" key="8">
    <source>
        <dbReference type="ARBA" id="ARBA00023235"/>
    </source>
</evidence>
<proteinExistence type="inferred from homology"/>
<comment type="subcellular location">
    <subcellularLocation>
        <location evidence="2 9 11">Cytoplasm</location>
    </subcellularLocation>
</comment>